<evidence type="ECO:0000313" key="4">
    <source>
        <dbReference type="Proteomes" id="UP001271249"/>
    </source>
</evidence>
<name>A0ABU4Z9C1_9HYPH</name>
<reference evidence="3 4" key="1">
    <citation type="submission" date="2023-08" db="EMBL/GenBank/DDBJ databases">
        <title>Implementing the SeqCode for naming new Mesorhizobium species isolated from Vachellia karroo root nodules.</title>
        <authorList>
            <person name="Van Lill M."/>
        </authorList>
    </citation>
    <scope>NUCLEOTIDE SEQUENCE [LARGE SCALE GENOMIC DNA]</scope>
    <source>
        <strain evidence="3 4">VK22B</strain>
    </source>
</reference>
<protein>
    <recommendedName>
        <fullName evidence="5">Serine protease</fullName>
    </recommendedName>
</protein>
<evidence type="ECO:0000256" key="1">
    <source>
        <dbReference type="SAM" id="MobiDB-lite"/>
    </source>
</evidence>
<feature type="region of interest" description="Disordered" evidence="1">
    <location>
        <begin position="439"/>
        <end position="460"/>
    </location>
</feature>
<feature type="compositionally biased region" description="Basic and acidic residues" evidence="1">
    <location>
        <begin position="440"/>
        <end position="450"/>
    </location>
</feature>
<dbReference type="SUPFAM" id="SSF50494">
    <property type="entry name" value="Trypsin-like serine proteases"/>
    <property type="match status" value="1"/>
</dbReference>
<evidence type="ECO:0008006" key="5">
    <source>
        <dbReference type="Google" id="ProtNLM"/>
    </source>
</evidence>
<dbReference type="RefSeq" id="WP_320228454.1">
    <property type="nucleotide sequence ID" value="NZ_JAVIJC010000028.1"/>
</dbReference>
<keyword evidence="2" id="KW-0732">Signal</keyword>
<gene>
    <name evidence="3" type="ORF">RFN29_23975</name>
</gene>
<dbReference type="Gene3D" id="2.40.10.120">
    <property type="match status" value="1"/>
</dbReference>
<proteinExistence type="predicted"/>
<evidence type="ECO:0000256" key="2">
    <source>
        <dbReference type="SAM" id="SignalP"/>
    </source>
</evidence>
<dbReference type="InterPro" id="IPR009003">
    <property type="entry name" value="Peptidase_S1_PA"/>
</dbReference>
<keyword evidence="4" id="KW-1185">Reference proteome</keyword>
<accession>A0ABU4Z9C1</accession>
<feature type="signal peptide" evidence="2">
    <location>
        <begin position="1"/>
        <end position="31"/>
    </location>
</feature>
<sequence length="815" mass="87310">MRALTCGMCRARPFLLLLLWLFFALPSGAAAANRDFSLFIYRVTSGAHGASPGKVVGYASLIDRRGIFITARHVVDEAGPSIQLVSKSGRELVPTIAYAPKDNTRSGLSDWALLYTGPTKESAASFGVDADFGSDSTDLTDTLGVRNGFDKNTRVLSAESMVFPEPPAGLASIAGADTSAARIDDLGACKDPAHVAILADYTYGDSGSALVSENGAVVGIATEFKYADSDVADAAVKAFLPLLLAREGENDVNSQEVNDSVASLKSWVALAEKDRAQRDALSDVLAKEGAVVVIPISCMLREFLVSALFRQGGDFAPLQINSSVQSATSLDELNETISTAMQGANFIDVLQFYKIAVLRFRDSFWQSSSKSEKQLFAGIVAEISRSAGIEHIMTDITTEILADTYTRSGNKSDPKIPLNIIAGADAGYLSKIMTGPSRFSWDRPSRDPHQQDFAGETRSNDLGVGHGMVDDLLNSTIPGAGHRPLEHDPLLGGENSFFRRPIGDEVSDRGWDFDSNNANISDTLDSARALAARAKNAKEKFPALARTASKMALANFALSIRARSFRDLPASDKGRIYLEALRALQELPGGETSETFLPEKKLALLTTMERPESSQGWSLAVETLAKFHDWPAAWWAASMGASWSCVGQGCNLVQNDLRRQCSLFLDRMVSMLPLSAAAKMEADALQSRTPGNVEAAQFKNLLTELDIAATAIMYLPGYGCAPLGVTPSAQAVPPVATQDIADGWVDITSFSRAWTGLDPVPQPLPVVAPKPDPRYNLGNYCYTSVGRFGPGPVNPIGAPCFVNLQQGQFTGQVGP</sequence>
<organism evidence="3 4">
    <name type="scientific">Mesorhizobium captivum</name>
    <dbReference type="NCBI Taxonomy" id="3072319"/>
    <lineage>
        <taxon>Bacteria</taxon>
        <taxon>Pseudomonadati</taxon>
        <taxon>Pseudomonadota</taxon>
        <taxon>Alphaproteobacteria</taxon>
        <taxon>Hyphomicrobiales</taxon>
        <taxon>Phyllobacteriaceae</taxon>
        <taxon>Mesorhizobium</taxon>
    </lineage>
</organism>
<dbReference type="EMBL" id="JAVIJC010000028">
    <property type="protein sequence ID" value="MDX8494634.1"/>
    <property type="molecule type" value="Genomic_DNA"/>
</dbReference>
<comment type="caution">
    <text evidence="3">The sequence shown here is derived from an EMBL/GenBank/DDBJ whole genome shotgun (WGS) entry which is preliminary data.</text>
</comment>
<evidence type="ECO:0000313" key="3">
    <source>
        <dbReference type="EMBL" id="MDX8494634.1"/>
    </source>
</evidence>
<dbReference type="Proteomes" id="UP001271249">
    <property type="component" value="Unassembled WGS sequence"/>
</dbReference>
<feature type="chain" id="PRO_5045568275" description="Serine protease" evidence="2">
    <location>
        <begin position="32"/>
        <end position="815"/>
    </location>
</feature>